<dbReference type="InterPro" id="IPR012677">
    <property type="entry name" value="Nucleotide-bd_a/b_plait_sf"/>
</dbReference>
<dbReference type="PANTHER" id="PTHR11620">
    <property type="entry name" value="60S RIBOSOMAL PROTEIN L23A"/>
    <property type="match status" value="1"/>
</dbReference>
<comment type="subunit">
    <text evidence="6">Part of the 50S ribosomal subunit. Contacts protein L29, and trigger factor when it is bound to the ribosome.</text>
</comment>
<dbReference type="GO" id="GO:0005840">
    <property type="term" value="C:ribosome"/>
    <property type="evidence" value="ECO:0007669"/>
    <property type="project" value="UniProtKB-KW"/>
</dbReference>
<keyword evidence="2 6" id="KW-0699">rRNA-binding</keyword>
<keyword evidence="4 6" id="KW-0689">Ribosomal protein</keyword>
<dbReference type="Proteomes" id="UP001335720">
    <property type="component" value="Chromosome"/>
</dbReference>
<sequence length="98" mass="11464">MKMQSHDIITKPIITEKTMKGLTNKKYTFKVKKSFNKIEIKKAVEEIFNVKVSKINTLNMPGKLKRHGKFKGYTPDWKKAIVTLDKDSKKIEFFESLN</sequence>
<dbReference type="InterPro" id="IPR012678">
    <property type="entry name" value="Ribosomal_uL23/eL15/eS24_sf"/>
</dbReference>
<dbReference type="FunFam" id="3.30.70.330:FF:000001">
    <property type="entry name" value="50S ribosomal protein L23"/>
    <property type="match status" value="1"/>
</dbReference>
<dbReference type="HAMAP" id="MF_01369_B">
    <property type="entry name" value="Ribosomal_uL23_B"/>
    <property type="match status" value="1"/>
</dbReference>
<evidence type="ECO:0000256" key="2">
    <source>
        <dbReference type="ARBA" id="ARBA00022730"/>
    </source>
</evidence>
<dbReference type="Pfam" id="PF00276">
    <property type="entry name" value="Ribosomal_L23"/>
    <property type="match status" value="1"/>
</dbReference>
<evidence type="ECO:0000256" key="5">
    <source>
        <dbReference type="ARBA" id="ARBA00023274"/>
    </source>
</evidence>
<evidence type="ECO:0000256" key="4">
    <source>
        <dbReference type="ARBA" id="ARBA00022980"/>
    </source>
</evidence>
<comment type="similarity">
    <text evidence="1 6">Belongs to the universal ribosomal protein uL23 family.</text>
</comment>
<dbReference type="SUPFAM" id="SSF54189">
    <property type="entry name" value="Ribosomal proteins S24e, L23 and L15e"/>
    <property type="match status" value="1"/>
</dbReference>
<gene>
    <name evidence="6" type="primary">rplW</name>
    <name evidence="7" type="ORF">RsTaC01_0573</name>
</gene>
<name>A0AA48I4D9_9FIRM</name>
<evidence type="ECO:0000313" key="7">
    <source>
        <dbReference type="EMBL" id="BED92722.1"/>
    </source>
</evidence>
<protein>
    <recommendedName>
        <fullName evidence="6">Large ribosomal subunit protein uL23</fullName>
    </recommendedName>
</protein>
<dbReference type="GO" id="GO:1990904">
    <property type="term" value="C:ribonucleoprotein complex"/>
    <property type="evidence" value="ECO:0007669"/>
    <property type="project" value="UniProtKB-KW"/>
</dbReference>
<dbReference type="KEGG" id="ptrh:RsTaC01_0573"/>
<dbReference type="AlphaFoldDB" id="A0AA48I4D9"/>
<dbReference type="GO" id="GO:0003735">
    <property type="term" value="F:structural constituent of ribosome"/>
    <property type="evidence" value="ECO:0007669"/>
    <property type="project" value="InterPro"/>
</dbReference>
<dbReference type="InterPro" id="IPR013025">
    <property type="entry name" value="Ribosomal_uL23-like"/>
</dbReference>
<reference evidence="7" key="1">
    <citation type="journal article" date="2023" name="ISME J.">
        <title>Emergence of putative energy parasites within Clostridia revealed by genome analysis of a novel endosymbiotic clade.</title>
        <authorList>
            <person name="Takahashi K."/>
            <person name="Kuwahara H."/>
            <person name="Horikawa Y."/>
            <person name="Izawa K."/>
            <person name="Kato D."/>
            <person name="Inagaki T."/>
            <person name="Yuki M."/>
            <person name="Ohkuma M."/>
            <person name="Hongoh Y."/>
        </authorList>
    </citation>
    <scope>NUCLEOTIDE SEQUENCE</scope>
    <source>
        <strain evidence="7">RsTa-C01</strain>
    </source>
</reference>
<dbReference type="GO" id="GO:0006412">
    <property type="term" value="P:translation"/>
    <property type="evidence" value="ECO:0007669"/>
    <property type="project" value="UniProtKB-UniRule"/>
</dbReference>
<dbReference type="EMBL" id="AP027925">
    <property type="protein sequence ID" value="BED92722.1"/>
    <property type="molecule type" value="Genomic_DNA"/>
</dbReference>
<dbReference type="NCBIfam" id="NF004363">
    <property type="entry name" value="PRK05738.2-4"/>
    <property type="match status" value="1"/>
</dbReference>
<proteinExistence type="inferred from homology"/>
<evidence type="ECO:0000256" key="3">
    <source>
        <dbReference type="ARBA" id="ARBA00022884"/>
    </source>
</evidence>
<evidence type="ECO:0000256" key="1">
    <source>
        <dbReference type="ARBA" id="ARBA00006700"/>
    </source>
</evidence>
<dbReference type="GO" id="GO:0019843">
    <property type="term" value="F:rRNA binding"/>
    <property type="evidence" value="ECO:0007669"/>
    <property type="project" value="UniProtKB-UniRule"/>
</dbReference>
<dbReference type="Gene3D" id="3.30.70.330">
    <property type="match status" value="1"/>
</dbReference>
<keyword evidence="5 6" id="KW-0687">Ribonucleoprotein</keyword>
<organism evidence="7">
    <name type="scientific">Candidatus Paraimprobicoccus trichonymphae</name>
    <dbReference type="NCBI Taxonomy" id="3033793"/>
    <lineage>
        <taxon>Bacteria</taxon>
        <taxon>Bacillati</taxon>
        <taxon>Bacillota</taxon>
        <taxon>Clostridia</taxon>
        <taxon>Candidatus Paraimprobicoccus</taxon>
    </lineage>
</organism>
<comment type="function">
    <text evidence="6">One of the early assembly proteins it binds 23S rRNA. One of the proteins that surrounds the polypeptide exit tunnel on the outside of the ribosome. Forms the main docking site for trigger factor binding to the ribosome.</text>
</comment>
<accession>A0AA48I4D9</accession>
<evidence type="ECO:0000256" key="6">
    <source>
        <dbReference type="HAMAP-Rule" id="MF_01369"/>
    </source>
</evidence>
<keyword evidence="3 6" id="KW-0694">RNA-binding</keyword>